<dbReference type="AlphaFoldDB" id="A0A8C8GFI2"/>
<dbReference type="Proteomes" id="UP000694402">
    <property type="component" value="Unassembled WGS sequence"/>
</dbReference>
<accession>A0A8C8GFI2</accession>
<organism evidence="1 2">
    <name type="scientific">Oncorhynchus tshawytscha</name>
    <name type="common">Chinook salmon</name>
    <name type="synonym">Salmo tshawytscha</name>
    <dbReference type="NCBI Taxonomy" id="74940"/>
    <lineage>
        <taxon>Eukaryota</taxon>
        <taxon>Metazoa</taxon>
        <taxon>Chordata</taxon>
        <taxon>Craniata</taxon>
        <taxon>Vertebrata</taxon>
        <taxon>Euteleostomi</taxon>
        <taxon>Actinopterygii</taxon>
        <taxon>Neopterygii</taxon>
        <taxon>Teleostei</taxon>
        <taxon>Protacanthopterygii</taxon>
        <taxon>Salmoniformes</taxon>
        <taxon>Salmonidae</taxon>
        <taxon>Salmoninae</taxon>
        <taxon>Oncorhynchus</taxon>
    </lineage>
</organism>
<reference evidence="1" key="1">
    <citation type="submission" date="2025-08" db="UniProtKB">
        <authorList>
            <consortium name="Ensembl"/>
        </authorList>
    </citation>
    <scope>IDENTIFICATION</scope>
</reference>
<protein>
    <submittedName>
        <fullName evidence="1">Uncharacterized protein</fullName>
    </submittedName>
</protein>
<keyword evidence="2" id="KW-1185">Reference proteome</keyword>
<evidence type="ECO:0000313" key="1">
    <source>
        <dbReference type="Ensembl" id="ENSOTSP00005049439.2"/>
    </source>
</evidence>
<name>A0A8C8GFI2_ONCTS</name>
<proteinExistence type="predicted"/>
<dbReference type="GeneTree" id="ENSGT00900000143708"/>
<evidence type="ECO:0000313" key="2">
    <source>
        <dbReference type="Proteomes" id="UP000694402"/>
    </source>
</evidence>
<dbReference type="Ensembl" id="ENSOTST00005053741.2">
    <property type="protein sequence ID" value="ENSOTSP00005049439.2"/>
    <property type="gene ID" value="ENSOTSG00005023876.2"/>
</dbReference>
<reference evidence="1" key="2">
    <citation type="submission" date="2025-09" db="UniProtKB">
        <authorList>
            <consortium name="Ensembl"/>
        </authorList>
    </citation>
    <scope>IDENTIFICATION</scope>
</reference>
<sequence length="163" mass="18213">SNTGLLSLDSVPAGFYIQRKQIVVVSVRVMSASKREAGARGCVLRNVNINLIGRERGRVVVDVDYIYLNHADLFVVSKYLHGELTFGVPPTQCFPVNALLGIEQPALRVHIDEMRFFPLSSLPETEFSIFSDVAYNRSRSLLFVNGIIQVFQSQGLSPKEKEK</sequence>